<dbReference type="KEGG" id="age:AA314_08579"/>
<feature type="compositionally biased region" description="Polar residues" evidence="1">
    <location>
        <begin position="149"/>
        <end position="160"/>
    </location>
</feature>
<protein>
    <submittedName>
        <fullName evidence="2">Uncharacterized protein</fullName>
    </submittedName>
</protein>
<feature type="region of interest" description="Disordered" evidence="1">
    <location>
        <begin position="139"/>
        <end position="162"/>
    </location>
</feature>
<name>A0AAC8QGB0_9BACT</name>
<evidence type="ECO:0000313" key="3">
    <source>
        <dbReference type="Proteomes" id="UP000035579"/>
    </source>
</evidence>
<evidence type="ECO:0000313" key="2">
    <source>
        <dbReference type="EMBL" id="AKJ06953.1"/>
    </source>
</evidence>
<reference evidence="2 3" key="1">
    <citation type="submission" date="2015-05" db="EMBL/GenBank/DDBJ databases">
        <title>Genome assembly of Archangium gephyra DSM 2261.</title>
        <authorList>
            <person name="Sharma G."/>
            <person name="Subramanian S."/>
        </authorList>
    </citation>
    <scope>NUCLEOTIDE SEQUENCE [LARGE SCALE GENOMIC DNA]</scope>
    <source>
        <strain evidence="2 3">DSM 2261</strain>
    </source>
</reference>
<organism evidence="2 3">
    <name type="scientific">Archangium gephyra</name>
    <dbReference type="NCBI Taxonomy" id="48"/>
    <lineage>
        <taxon>Bacteria</taxon>
        <taxon>Pseudomonadati</taxon>
        <taxon>Myxococcota</taxon>
        <taxon>Myxococcia</taxon>
        <taxon>Myxococcales</taxon>
        <taxon>Cystobacterineae</taxon>
        <taxon>Archangiaceae</taxon>
        <taxon>Archangium</taxon>
    </lineage>
</organism>
<gene>
    <name evidence="2" type="ORF">AA314_08579</name>
</gene>
<dbReference type="Proteomes" id="UP000035579">
    <property type="component" value="Chromosome"/>
</dbReference>
<dbReference type="EMBL" id="CP011509">
    <property type="protein sequence ID" value="AKJ06953.1"/>
    <property type="molecule type" value="Genomic_DNA"/>
</dbReference>
<accession>A0AAC8QGB0</accession>
<feature type="region of interest" description="Disordered" evidence="1">
    <location>
        <begin position="193"/>
        <end position="214"/>
    </location>
</feature>
<dbReference type="AlphaFoldDB" id="A0AAC8QGB0"/>
<evidence type="ECO:0000256" key="1">
    <source>
        <dbReference type="SAM" id="MobiDB-lite"/>
    </source>
</evidence>
<sequence>MGGYSSQKSSFEFIRVPRRTTSRHSLLDRLRQLWGKHGSRVALALVLVEFLRAWRLQLVRNPAGAHDLHLDTRLAGRAPLPFVGLARKGVCKDRCPPVRDVPKRMTREGYLDVRRHLIAHGRGSRQRVRAAWRLGQGRLKQQSEDQGARSGNASQRQSHAPSAARFIVDGQGVGHVLHALVHVLEHAHQLLHGVPVGSSGPGGRLHLQGEIAGR</sequence>
<proteinExistence type="predicted"/>